<keyword evidence="5" id="KW-0677">Repeat</keyword>
<feature type="region of interest" description="Disordered" evidence="11">
    <location>
        <begin position="717"/>
        <end position="741"/>
    </location>
</feature>
<dbReference type="FunFam" id="3.40.50.410:FF:000001">
    <property type="entry name" value="Collagen, type XII, alpha 1"/>
    <property type="match status" value="1"/>
</dbReference>
<dbReference type="InterPro" id="IPR050525">
    <property type="entry name" value="ECM_Assembly_Org"/>
</dbReference>
<dbReference type="PANTHER" id="PTHR24020">
    <property type="entry name" value="COLLAGEN ALPHA"/>
    <property type="match status" value="1"/>
</dbReference>
<feature type="domain" description="Fibronectin type-III" evidence="13">
    <location>
        <begin position="362"/>
        <end position="451"/>
    </location>
</feature>
<evidence type="ECO:0000313" key="15">
    <source>
        <dbReference type="Proteomes" id="UP000001038"/>
    </source>
</evidence>
<keyword evidence="4" id="KW-0732">Signal</keyword>
<dbReference type="Bgee" id="ENSORLG00000001946">
    <property type="expression patterns" value="Expressed in sexually immature organism and 7 other cell types or tissues"/>
</dbReference>
<dbReference type="Gene3D" id="2.60.120.200">
    <property type="match status" value="1"/>
</dbReference>
<evidence type="ECO:0000256" key="2">
    <source>
        <dbReference type="ARBA" id="ARBA00022525"/>
    </source>
</evidence>
<keyword evidence="7" id="KW-0176">Collagen</keyword>
<dbReference type="SMART" id="SM00060">
    <property type="entry name" value="FN3"/>
    <property type="match status" value="5"/>
</dbReference>
<dbReference type="Gene3D" id="2.60.40.10">
    <property type="entry name" value="Immunoglobulins"/>
    <property type="match status" value="5"/>
</dbReference>
<dbReference type="AlphaFoldDB" id="H2L989"/>
<dbReference type="Gene3D" id="3.40.50.410">
    <property type="entry name" value="von Willebrand factor, type A domain"/>
    <property type="match status" value="1"/>
</dbReference>
<dbReference type="InterPro" id="IPR036465">
    <property type="entry name" value="vWFA_dom_sf"/>
</dbReference>
<evidence type="ECO:0000256" key="11">
    <source>
        <dbReference type="SAM" id="MobiDB-lite"/>
    </source>
</evidence>
<keyword evidence="3" id="KW-0272">Extracellular matrix</keyword>
<dbReference type="SUPFAM" id="SSF49899">
    <property type="entry name" value="Concanavalin A-like lectins/glucanases"/>
    <property type="match status" value="1"/>
</dbReference>
<keyword evidence="8" id="KW-0325">Glycoprotein</keyword>
<feature type="compositionally biased region" description="Basic and acidic residues" evidence="11">
    <location>
        <begin position="1005"/>
        <end position="1015"/>
    </location>
</feature>
<protein>
    <submittedName>
        <fullName evidence="14">Uncharacterized protein</fullName>
    </submittedName>
</protein>
<evidence type="ECO:0000259" key="13">
    <source>
        <dbReference type="PROSITE" id="PS50853"/>
    </source>
</evidence>
<evidence type="ECO:0000256" key="7">
    <source>
        <dbReference type="ARBA" id="ARBA00023119"/>
    </source>
</evidence>
<dbReference type="InterPro" id="IPR036116">
    <property type="entry name" value="FN3_sf"/>
</dbReference>
<dbReference type="InterPro" id="IPR002035">
    <property type="entry name" value="VWF_A"/>
</dbReference>
<feature type="domain" description="Fibronectin type-III" evidence="13">
    <location>
        <begin position="23"/>
        <end position="111"/>
    </location>
</feature>
<dbReference type="GO" id="GO:0007155">
    <property type="term" value="P:cell adhesion"/>
    <property type="evidence" value="ECO:0007669"/>
    <property type="project" value="UniProtKB-KW"/>
</dbReference>
<feature type="compositionally biased region" description="Basic and acidic residues" evidence="11">
    <location>
        <begin position="729"/>
        <end position="741"/>
    </location>
</feature>
<dbReference type="Pfam" id="PF00041">
    <property type="entry name" value="fn3"/>
    <property type="match status" value="3"/>
</dbReference>
<organism evidence="14 15">
    <name type="scientific">Oryzias latipes</name>
    <name type="common">Japanese rice fish</name>
    <name type="synonym">Japanese killifish</name>
    <dbReference type="NCBI Taxonomy" id="8090"/>
    <lineage>
        <taxon>Eukaryota</taxon>
        <taxon>Metazoa</taxon>
        <taxon>Chordata</taxon>
        <taxon>Craniata</taxon>
        <taxon>Vertebrata</taxon>
        <taxon>Euteleostomi</taxon>
        <taxon>Actinopterygii</taxon>
        <taxon>Neopterygii</taxon>
        <taxon>Teleostei</taxon>
        <taxon>Neoteleostei</taxon>
        <taxon>Acanthomorphata</taxon>
        <taxon>Ovalentaria</taxon>
        <taxon>Atherinomorphae</taxon>
        <taxon>Beloniformes</taxon>
        <taxon>Adrianichthyidae</taxon>
        <taxon>Oryziinae</taxon>
        <taxon>Oryzias</taxon>
    </lineage>
</organism>
<dbReference type="PROSITE" id="PS50853">
    <property type="entry name" value="FN3"/>
    <property type="match status" value="4"/>
</dbReference>
<proteinExistence type="inferred from homology"/>
<comment type="subcellular location">
    <subcellularLocation>
        <location evidence="1">Secreted</location>
        <location evidence="1">Extracellular space</location>
        <location evidence="1">Extracellular matrix</location>
    </subcellularLocation>
</comment>
<comment type="similarity">
    <text evidence="10">Belongs to the fibril-associated collagens with interrupted helices (FACIT) family.</text>
</comment>
<keyword evidence="15" id="KW-1185">Reference proteome</keyword>
<evidence type="ECO:0000259" key="12">
    <source>
        <dbReference type="PROSITE" id="PS50234"/>
    </source>
</evidence>
<evidence type="ECO:0000313" key="14">
    <source>
        <dbReference type="Ensembl" id="ENSORLP00000002429.2"/>
    </source>
</evidence>
<dbReference type="PRINTS" id="PR00453">
    <property type="entry name" value="VWFADOMAIN"/>
</dbReference>
<dbReference type="FunFam" id="2.60.40.10:FF:000234">
    <property type="entry name" value="Collagen, type XII, alpha 1"/>
    <property type="match status" value="1"/>
</dbReference>
<dbReference type="Ensembl" id="ENSORLT00000002430.2">
    <property type="protein sequence ID" value="ENSORLP00000002429.2"/>
    <property type="gene ID" value="ENSORLG00000001946.2"/>
</dbReference>
<dbReference type="CDD" id="cd01482">
    <property type="entry name" value="vWA_collagen_alphaI-XII-like"/>
    <property type="match status" value="1"/>
</dbReference>
<evidence type="ECO:0000256" key="10">
    <source>
        <dbReference type="ARBA" id="ARBA00049648"/>
    </source>
</evidence>
<keyword evidence="2" id="KW-0964">Secreted</keyword>
<dbReference type="Proteomes" id="UP000001038">
    <property type="component" value="Chromosome 7"/>
</dbReference>
<dbReference type="SMART" id="SM00327">
    <property type="entry name" value="VWA"/>
    <property type="match status" value="1"/>
</dbReference>
<dbReference type="STRING" id="8090.ENSORLP00000002429"/>
<keyword evidence="9" id="KW-0379">Hydroxylation</keyword>
<dbReference type="SMART" id="SM00210">
    <property type="entry name" value="TSPN"/>
    <property type="match status" value="1"/>
</dbReference>
<dbReference type="SUPFAM" id="SSF49265">
    <property type="entry name" value="Fibronectin type III"/>
    <property type="match status" value="3"/>
</dbReference>
<evidence type="ECO:0000256" key="3">
    <source>
        <dbReference type="ARBA" id="ARBA00022530"/>
    </source>
</evidence>
<accession>H2L989</accession>
<reference evidence="14 15" key="1">
    <citation type="journal article" date="2007" name="Nature">
        <title>The medaka draft genome and insights into vertebrate genome evolution.</title>
        <authorList>
            <person name="Kasahara M."/>
            <person name="Naruse K."/>
            <person name="Sasaki S."/>
            <person name="Nakatani Y."/>
            <person name="Qu W."/>
            <person name="Ahsan B."/>
            <person name="Yamada T."/>
            <person name="Nagayasu Y."/>
            <person name="Doi K."/>
            <person name="Kasai Y."/>
            <person name="Jindo T."/>
            <person name="Kobayashi D."/>
            <person name="Shimada A."/>
            <person name="Toyoda A."/>
            <person name="Kuroki Y."/>
            <person name="Fujiyama A."/>
            <person name="Sasaki T."/>
            <person name="Shimizu A."/>
            <person name="Asakawa S."/>
            <person name="Shimizu N."/>
            <person name="Hashimoto S."/>
            <person name="Yang J."/>
            <person name="Lee Y."/>
            <person name="Matsushima K."/>
            <person name="Sugano S."/>
            <person name="Sakaizumi M."/>
            <person name="Narita T."/>
            <person name="Ohishi K."/>
            <person name="Haga S."/>
            <person name="Ohta F."/>
            <person name="Nomoto H."/>
            <person name="Nogata K."/>
            <person name="Morishita T."/>
            <person name="Endo T."/>
            <person name="Shin-I T."/>
            <person name="Takeda H."/>
            <person name="Morishita S."/>
            <person name="Kohara Y."/>
        </authorList>
    </citation>
    <scope>NUCLEOTIDE SEQUENCE [LARGE SCALE GENOMIC DNA]</scope>
    <source>
        <strain evidence="14 15">Hd-rR</strain>
    </source>
</reference>
<name>H2L989_ORYLA</name>
<evidence type="ECO:0000256" key="5">
    <source>
        <dbReference type="ARBA" id="ARBA00022737"/>
    </source>
</evidence>
<keyword evidence="6" id="KW-0130">Cell adhesion</keyword>
<evidence type="ECO:0000256" key="9">
    <source>
        <dbReference type="ARBA" id="ARBA00023278"/>
    </source>
</evidence>
<evidence type="ECO:0000256" key="6">
    <source>
        <dbReference type="ARBA" id="ARBA00022889"/>
    </source>
</evidence>
<dbReference type="InterPro" id="IPR013320">
    <property type="entry name" value="ConA-like_dom_sf"/>
</dbReference>
<evidence type="ECO:0000256" key="8">
    <source>
        <dbReference type="ARBA" id="ARBA00023180"/>
    </source>
</evidence>
<feature type="domain" description="Fibronectin type-III" evidence="13">
    <location>
        <begin position="643"/>
        <end position="734"/>
    </location>
</feature>
<dbReference type="GO" id="GO:0005581">
    <property type="term" value="C:collagen trimer"/>
    <property type="evidence" value="ECO:0007669"/>
    <property type="project" value="UniProtKB-KW"/>
</dbReference>
<dbReference type="InParanoid" id="H2L989"/>
<dbReference type="PROSITE" id="PS50234">
    <property type="entry name" value="VWFA"/>
    <property type="match status" value="1"/>
</dbReference>
<dbReference type="CDD" id="cd00063">
    <property type="entry name" value="FN3"/>
    <property type="match status" value="5"/>
</dbReference>
<dbReference type="InterPro" id="IPR013783">
    <property type="entry name" value="Ig-like_fold"/>
</dbReference>
<feature type="domain" description="Fibronectin type-III" evidence="13">
    <location>
        <begin position="452"/>
        <end position="552"/>
    </location>
</feature>
<dbReference type="InterPro" id="IPR003961">
    <property type="entry name" value="FN3_dom"/>
</dbReference>
<reference evidence="14" key="2">
    <citation type="submission" date="2025-08" db="UniProtKB">
        <authorList>
            <consortium name="Ensembl"/>
        </authorList>
    </citation>
    <scope>IDENTIFICATION</scope>
    <source>
        <strain evidence="14">Hd-rR</strain>
    </source>
</reference>
<feature type="compositionally biased region" description="Pro residues" evidence="11">
    <location>
        <begin position="1030"/>
        <end position="1044"/>
    </location>
</feature>
<dbReference type="PANTHER" id="PTHR24020:SF39">
    <property type="entry name" value="COLLAGEN ALPHA-1(XX) CHAIN"/>
    <property type="match status" value="1"/>
</dbReference>
<dbReference type="SUPFAM" id="SSF53300">
    <property type="entry name" value="vWA-like"/>
    <property type="match status" value="1"/>
</dbReference>
<dbReference type="Pfam" id="PF01391">
    <property type="entry name" value="Collagen"/>
    <property type="match status" value="1"/>
</dbReference>
<dbReference type="GeneTree" id="ENSGT00940000153769"/>
<dbReference type="InterPro" id="IPR048287">
    <property type="entry name" value="TSPN-like_N"/>
</dbReference>
<evidence type="ECO:0000256" key="1">
    <source>
        <dbReference type="ARBA" id="ARBA00004498"/>
    </source>
</evidence>
<dbReference type="Pfam" id="PF00092">
    <property type="entry name" value="VWA"/>
    <property type="match status" value="1"/>
</dbReference>
<evidence type="ECO:0000256" key="4">
    <source>
        <dbReference type="ARBA" id="ARBA00022729"/>
    </source>
</evidence>
<feature type="region of interest" description="Disordered" evidence="11">
    <location>
        <begin position="995"/>
        <end position="1067"/>
    </location>
</feature>
<feature type="region of interest" description="Disordered" evidence="11">
    <location>
        <begin position="111"/>
        <end position="132"/>
    </location>
</feature>
<dbReference type="InterPro" id="IPR008160">
    <property type="entry name" value="Collagen"/>
</dbReference>
<reference evidence="14" key="3">
    <citation type="submission" date="2025-09" db="UniProtKB">
        <authorList>
            <consortium name="Ensembl"/>
        </authorList>
    </citation>
    <scope>IDENTIFICATION</scope>
    <source>
        <strain evidence="14">Hd-rR</strain>
    </source>
</reference>
<sequence>SSQADMQHLGVFISRTLGNRCATDCRLKLTVLSEDRLQMKWKEADAPVQGYKVRVRPISDEPQPELMLTTTRGRATVAGLDSRQEYSLQVFVLNGTMEKLLAKRRFTSKAGSREERKKMLPGGSGSGDLDESTDGSPVYFCSHVSHFEGTSPRKPFECSSDAAADIVLLVDGSWSIGRTNFRRVRDFLEALMTPFRIGPDHIQISLTQYSGDPRTEWDLGTFSNKEQLLEGVRNFRYKGGNTFTGQALLHVMEKNLKTEAGARLDTPIFLLLLTDGKSQDDAITAADRLKNAGVEIIAVGVKNADEAELRQMASEPVDLNVYNVNDFPLLSKLVSRLVHILCARIEDHGPQATVDPALQFPSPADLRFSQLGSREVKLHWTNPAKPVQQYRVVYHSTEGPSPQEVVLPGSESTVLLDGLSAQTLYHVSIFPVYSNSVGLALRGTVTTLPLAMPADLAVSPSSYSSLRVSWSPAAGATQYMILYSALSDGEPDDRGFNRFLFFLQMEVSGLNSVLVQNLSSLSRYLVSVQSHYPQGLSASLTSNVTTLKVPSPSDLRVTNYSGSEITVRWEAAADDVVLYLIKWISLSGGDLRQVGGISVKGPPGAILEGIEDDKEYQISLSALYADGAQSEAVATRYSTCDQSPSVLCLVSEETPVSMRVSWEPPNAHVLQYRVSYTALSGADSQDSTVGGRHSVVLKSLQPDTRYSILVSTEYRSREGGSDSAQGKTSESKIKTLGKERPDDPTCFDMMEAFGLTQSAHSSVEGVAAEPFVFSALPTYTLYKDVQLTQSTKFIHPAGFSPEHTISIAFRLLQDSPKEPFALWQLTDDDFQPKMGLVIDPSTKHLQYFSLDYRGEVQQLTFDQPQVHRLFYGSFHKVHLSVGQVSVSLSVDCQRVGERPARPMGSLPTDGFEMLGKLVKTRGPNSGSASFQLQSFEIICNTTWASEDTCCDLPAVRDEESCPPHAYTCTCSLDSPGAPGDPGPIVSTQPVHMRFMFPAPQGKPGPRGEKGEKGELGQKISQKPAPVEEPVGPPGEPGIPGPRGPPGARGSQGNVGPRGRPGRPGYPGEQGTAFSVGWFCLTFNNSLKCLS</sequence>
<feature type="domain" description="VWFA" evidence="12">
    <location>
        <begin position="165"/>
        <end position="337"/>
    </location>
</feature>